<keyword evidence="1" id="KW-0285">Flavoprotein</keyword>
<proteinExistence type="predicted"/>
<protein>
    <submittedName>
        <fullName evidence="4">NADPH-dependent FMN reductase</fullName>
    </submittedName>
</protein>
<dbReference type="PANTHER" id="PTHR43278:SF2">
    <property type="entry name" value="IRON-SULFUR FLAVOPROTEIN"/>
    <property type="match status" value="1"/>
</dbReference>
<keyword evidence="5" id="KW-1185">Reference proteome</keyword>
<evidence type="ECO:0000313" key="4">
    <source>
        <dbReference type="EMBL" id="KJJ84294.1"/>
    </source>
</evidence>
<dbReference type="EMBL" id="JYNY01000372">
    <property type="protein sequence ID" value="KJJ84294.1"/>
    <property type="molecule type" value="Genomic_DNA"/>
</dbReference>
<evidence type="ECO:0000259" key="3">
    <source>
        <dbReference type="Pfam" id="PF03358"/>
    </source>
</evidence>
<sequence>MQAYMGKKIFNILVINASPRIGGNTDILLKEAIRGALEEGATIEYVALNKLAVKPCQGCDSAPSEGQCIFKDDMREIYNKVKTADALIIGSPIFFGSITGQLKNMIDRFQCVWYAKNILNKITGFESKKVCAFISVSAADRPDFFANAKFIVKHFCATINAFYSEELFCPNLEEKGEAGKHPELLQQAFTLGRKIASNK</sequence>
<dbReference type="Pfam" id="PF03358">
    <property type="entry name" value="FMN_red"/>
    <property type="match status" value="1"/>
</dbReference>
<feature type="domain" description="NADPH-dependent FMN reductase-like" evidence="3">
    <location>
        <begin position="11"/>
        <end position="139"/>
    </location>
</feature>
<reference evidence="4 5" key="1">
    <citation type="submission" date="2015-02" db="EMBL/GenBank/DDBJ databases">
        <title>Single-cell genomics of uncultivated deep-branching MTB reveals a conserved set of magnetosome genes.</title>
        <authorList>
            <person name="Kolinko S."/>
            <person name="Richter M."/>
            <person name="Glockner F.O."/>
            <person name="Brachmann A."/>
            <person name="Schuler D."/>
        </authorList>
    </citation>
    <scope>NUCLEOTIDE SEQUENCE [LARGE SCALE GENOMIC DNA]</scope>
    <source>
        <strain evidence="4">SKK-01</strain>
    </source>
</reference>
<evidence type="ECO:0000256" key="1">
    <source>
        <dbReference type="ARBA" id="ARBA00022630"/>
    </source>
</evidence>
<dbReference type="SUPFAM" id="SSF52218">
    <property type="entry name" value="Flavoproteins"/>
    <property type="match status" value="1"/>
</dbReference>
<evidence type="ECO:0000313" key="5">
    <source>
        <dbReference type="Proteomes" id="UP000033428"/>
    </source>
</evidence>
<comment type="caution">
    <text evidence="4">The sequence shown here is derived from an EMBL/GenBank/DDBJ whole genome shotgun (WGS) entry which is preliminary data.</text>
</comment>
<dbReference type="GO" id="GO:0016491">
    <property type="term" value="F:oxidoreductase activity"/>
    <property type="evidence" value="ECO:0007669"/>
    <property type="project" value="InterPro"/>
</dbReference>
<keyword evidence="2" id="KW-0288">FMN</keyword>
<dbReference type="PANTHER" id="PTHR43278">
    <property type="entry name" value="NAD(P)H-DEPENDENT FMN-CONTAINING OXIDOREDUCTASE YWQN-RELATED"/>
    <property type="match status" value="1"/>
</dbReference>
<organism evidence="4 5">
    <name type="scientific">Candidatus Omnitrophus magneticus</name>
    <dbReference type="NCBI Taxonomy" id="1609969"/>
    <lineage>
        <taxon>Bacteria</taxon>
        <taxon>Pseudomonadati</taxon>
        <taxon>Candidatus Omnitrophota</taxon>
        <taxon>Candidatus Omnitrophus</taxon>
    </lineage>
</organism>
<gene>
    <name evidence="4" type="ORF">OMAG_001757</name>
</gene>
<name>A0A0F0CQL1_9BACT</name>
<dbReference type="InterPro" id="IPR029039">
    <property type="entry name" value="Flavoprotein-like_sf"/>
</dbReference>
<dbReference type="InterPro" id="IPR051796">
    <property type="entry name" value="ISF_SsuE-like"/>
</dbReference>
<accession>A0A0F0CQL1</accession>
<dbReference type="AlphaFoldDB" id="A0A0F0CQL1"/>
<dbReference type="InterPro" id="IPR005025">
    <property type="entry name" value="FMN_Rdtase-like_dom"/>
</dbReference>
<evidence type="ECO:0000256" key="2">
    <source>
        <dbReference type="ARBA" id="ARBA00022643"/>
    </source>
</evidence>
<dbReference type="Proteomes" id="UP000033428">
    <property type="component" value="Unassembled WGS sequence"/>
</dbReference>
<dbReference type="Gene3D" id="3.40.50.360">
    <property type="match status" value="1"/>
</dbReference>